<accession>A0AAF0FT14</accession>
<dbReference type="GO" id="GO:0016757">
    <property type="term" value="F:glycosyltransferase activity"/>
    <property type="evidence" value="ECO:0007669"/>
    <property type="project" value="InterPro"/>
</dbReference>
<dbReference type="EMBL" id="CP091092">
    <property type="protein sequence ID" value="WFN37401.1"/>
    <property type="molecule type" value="Genomic_DNA"/>
</dbReference>
<evidence type="ECO:0000313" key="3">
    <source>
        <dbReference type="Proteomes" id="UP001218895"/>
    </source>
</evidence>
<dbReference type="PANTHER" id="PTHR12526">
    <property type="entry name" value="GLYCOSYLTRANSFERASE"/>
    <property type="match status" value="1"/>
</dbReference>
<dbReference type="SUPFAM" id="SSF53756">
    <property type="entry name" value="UDP-Glycosyltransferase/glycogen phosphorylase"/>
    <property type="match status" value="1"/>
</dbReference>
<gene>
    <name evidence="2" type="ORF">L1994_03140</name>
</gene>
<dbReference type="CDD" id="cd03801">
    <property type="entry name" value="GT4_PimA-like"/>
    <property type="match status" value="1"/>
</dbReference>
<dbReference type="Gene3D" id="3.40.50.2000">
    <property type="entry name" value="Glycogen Phosphorylase B"/>
    <property type="match status" value="2"/>
</dbReference>
<dbReference type="PANTHER" id="PTHR12526:SF637">
    <property type="entry name" value="GLYCOSYLTRANSFERASE EPSF-RELATED"/>
    <property type="match status" value="1"/>
</dbReference>
<dbReference type="AlphaFoldDB" id="A0AAF0FT14"/>
<reference evidence="2" key="1">
    <citation type="submission" date="2022-01" db="EMBL/GenBank/DDBJ databases">
        <title>Complete genome of Methanomicrobium antiquum DSM 21220.</title>
        <authorList>
            <person name="Chen S.-C."/>
            <person name="You Y.-T."/>
            <person name="Zhou Y.-Z."/>
            <person name="Lai M.-C."/>
        </authorList>
    </citation>
    <scope>NUCLEOTIDE SEQUENCE</scope>
    <source>
        <strain evidence="2">DSM 21220</strain>
    </source>
</reference>
<evidence type="ECO:0000259" key="1">
    <source>
        <dbReference type="Pfam" id="PF00534"/>
    </source>
</evidence>
<dbReference type="GeneID" id="79949357"/>
<evidence type="ECO:0000313" key="2">
    <source>
        <dbReference type="EMBL" id="WFN37401.1"/>
    </source>
</evidence>
<dbReference type="KEGG" id="manq:L1994_03140"/>
<keyword evidence="3" id="KW-1185">Reference proteome</keyword>
<protein>
    <submittedName>
        <fullName evidence="2">Glycosyltransferase family 4 protein</fullName>
    </submittedName>
</protein>
<dbReference type="Pfam" id="PF00534">
    <property type="entry name" value="Glycos_transf_1"/>
    <property type="match status" value="1"/>
</dbReference>
<dbReference type="Proteomes" id="UP001218895">
    <property type="component" value="Chromosome"/>
</dbReference>
<organism evidence="2 3">
    <name type="scientific">Methanomicrobium antiquum</name>
    <dbReference type="NCBI Taxonomy" id="487686"/>
    <lineage>
        <taxon>Archaea</taxon>
        <taxon>Methanobacteriati</taxon>
        <taxon>Methanobacteriota</taxon>
        <taxon>Stenosarchaea group</taxon>
        <taxon>Methanomicrobia</taxon>
        <taxon>Methanomicrobiales</taxon>
        <taxon>Methanomicrobiaceae</taxon>
        <taxon>Methanomicrobium</taxon>
    </lineage>
</organism>
<dbReference type="RefSeq" id="WP_278100240.1">
    <property type="nucleotide sequence ID" value="NZ_CP091092.1"/>
</dbReference>
<feature type="domain" description="Glycosyl transferase family 1" evidence="1">
    <location>
        <begin position="187"/>
        <end position="342"/>
    </location>
</feature>
<name>A0AAF0FT14_9EURY</name>
<dbReference type="InterPro" id="IPR001296">
    <property type="entry name" value="Glyco_trans_1"/>
</dbReference>
<proteinExistence type="predicted"/>
<sequence length="370" mass="42453">MKKGIINHPNTINITPLNNLLKILTMINCDIHCIFGIYEFQHHEKNQNITCEVIYNKQYNNYFFRILNYFNLQIKLIKAILKQKKDIDVFIFFIGGDTLLLPIICAKLFGKKVILLLAGSSIKTHHTNQDKLTVMLKIIRKPCLFFADNILIYSKLLIQDYQLESYQHKIIIAGEHFIDFNIFNIITPLNKRPFLIGYIGRLSEEKGILNFILALKILLRENDGLNILICGDGQLKESIEIYITESGLTERVQISGWISHNEIPKYLNQLRLLILPSYTEGLPNIILEAMACGTPVLATPVGAIPDIINNGINGFIMDNNSPKCIAESVNRVLKISNLEEIVKNGNIFVYENYSFEKTLYQWSNIIKHII</sequence>